<evidence type="ECO:0000313" key="3">
    <source>
        <dbReference type="Proteomes" id="UP001358614"/>
    </source>
</evidence>
<dbReference type="RefSeq" id="XP_066086743.1">
    <property type="nucleotide sequence ID" value="XM_066230646.1"/>
</dbReference>
<dbReference type="Proteomes" id="UP001358614">
    <property type="component" value="Chromosome 2"/>
</dbReference>
<accession>A0AAX4KQR0</accession>
<name>A0AAX4KQR0_9TREE</name>
<feature type="region of interest" description="Disordered" evidence="1">
    <location>
        <begin position="114"/>
        <end position="135"/>
    </location>
</feature>
<organism evidence="2 3">
    <name type="scientific">Kwoniella europaea PYCC6329</name>
    <dbReference type="NCBI Taxonomy" id="1423913"/>
    <lineage>
        <taxon>Eukaryota</taxon>
        <taxon>Fungi</taxon>
        <taxon>Dikarya</taxon>
        <taxon>Basidiomycota</taxon>
        <taxon>Agaricomycotina</taxon>
        <taxon>Tremellomycetes</taxon>
        <taxon>Tremellales</taxon>
        <taxon>Cryptococcaceae</taxon>
        <taxon>Kwoniella</taxon>
    </lineage>
</organism>
<dbReference type="KEGG" id="ker:91105690"/>
<dbReference type="EMBL" id="CP144090">
    <property type="protein sequence ID" value="WWD08776.1"/>
    <property type="molecule type" value="Genomic_DNA"/>
</dbReference>
<evidence type="ECO:0008006" key="4">
    <source>
        <dbReference type="Google" id="ProtNLM"/>
    </source>
</evidence>
<dbReference type="GeneID" id="91105690"/>
<feature type="compositionally biased region" description="Low complexity" evidence="1">
    <location>
        <begin position="122"/>
        <end position="135"/>
    </location>
</feature>
<dbReference type="AlphaFoldDB" id="A0AAX4KQR0"/>
<evidence type="ECO:0000256" key="1">
    <source>
        <dbReference type="SAM" id="MobiDB-lite"/>
    </source>
</evidence>
<proteinExistence type="predicted"/>
<feature type="region of interest" description="Disordered" evidence="1">
    <location>
        <begin position="1"/>
        <end position="46"/>
    </location>
</feature>
<keyword evidence="3" id="KW-1185">Reference proteome</keyword>
<feature type="compositionally biased region" description="Basic and acidic residues" evidence="1">
    <location>
        <begin position="1"/>
        <end position="10"/>
    </location>
</feature>
<reference evidence="2 3" key="1">
    <citation type="submission" date="2024-01" db="EMBL/GenBank/DDBJ databases">
        <title>Comparative genomics of Cryptococcus and Kwoniella reveals pathogenesis evolution and contrasting modes of karyotype evolution via chromosome fusion or intercentromeric recombination.</title>
        <authorList>
            <person name="Coelho M.A."/>
            <person name="David-Palma M."/>
            <person name="Shea T."/>
            <person name="Bowers K."/>
            <person name="McGinley-Smith S."/>
            <person name="Mohammad A.W."/>
            <person name="Gnirke A."/>
            <person name="Yurkov A.M."/>
            <person name="Nowrousian M."/>
            <person name="Sun S."/>
            <person name="Cuomo C.A."/>
            <person name="Heitman J."/>
        </authorList>
    </citation>
    <scope>NUCLEOTIDE SEQUENCE [LARGE SCALE GENOMIC DNA]</scope>
    <source>
        <strain evidence="2 3">PYCC6329</strain>
    </source>
</reference>
<protein>
    <recommendedName>
        <fullName evidence="4">ASX DEUBAD domain-containing protein</fullName>
    </recommendedName>
</protein>
<sequence length="226" mass="25565">MPRKASKGEGPKSPLSSCWSFDDLESIDEPPKTDIPSEPNISSSGDDIRFDILIDTMTPSLQVIKFNTLDSNREPSELDKEFMAGVEGSFSRTIEATRPKLIYKYVKAIEKDNSKSSDHSLSESQPSSTTSSKRSSLSSAFPSILHLDPKAPLSILDFDTDEEDIWHSALEFFNERATRGWRRMRCDIAQNKSQMWRDDLNSRSVRSGKGSYDISWDIKFRDVQKG</sequence>
<evidence type="ECO:0000313" key="2">
    <source>
        <dbReference type="EMBL" id="WWD08776.1"/>
    </source>
</evidence>
<gene>
    <name evidence="2" type="ORF">V865_006889</name>
</gene>